<gene>
    <name evidence="9" type="ORF">SAMN05216289_10225</name>
</gene>
<name>A0A1I4VF08_9GAMM</name>
<dbReference type="STRING" id="578942.SAMN05216289_10225"/>
<keyword evidence="10" id="KW-1185">Reference proteome</keyword>
<dbReference type="InterPro" id="IPR017464">
    <property type="entry name" value="Sugar_tfrase_EpsB_2"/>
</dbReference>
<dbReference type="GO" id="GO:0009242">
    <property type="term" value="P:colanic acid biosynthetic process"/>
    <property type="evidence" value="ECO:0007669"/>
    <property type="project" value="TreeGrafter"/>
</dbReference>
<comment type="subcellular location">
    <subcellularLocation>
        <location evidence="1">Membrane</location>
        <topology evidence="1">Multi-pass membrane protein</topology>
    </subcellularLocation>
</comment>
<accession>A0A1I4VF08</accession>
<protein>
    <submittedName>
        <fullName evidence="9">Sugar transferase, PEP-CTERM system associated/exopolysaccharide biosynthesis polyprenyl glycosylphosphotransferase</fullName>
    </submittedName>
</protein>
<evidence type="ECO:0000256" key="7">
    <source>
        <dbReference type="SAM" id="Phobius"/>
    </source>
</evidence>
<evidence type="ECO:0000313" key="9">
    <source>
        <dbReference type="EMBL" id="SFM99758.1"/>
    </source>
</evidence>
<evidence type="ECO:0000256" key="2">
    <source>
        <dbReference type="ARBA" id="ARBA00006464"/>
    </source>
</evidence>
<dbReference type="PANTHER" id="PTHR30576">
    <property type="entry name" value="COLANIC BIOSYNTHESIS UDP-GLUCOSE LIPID CARRIER TRANSFERASE"/>
    <property type="match status" value="1"/>
</dbReference>
<evidence type="ECO:0000256" key="3">
    <source>
        <dbReference type="ARBA" id="ARBA00022679"/>
    </source>
</evidence>
<evidence type="ECO:0000256" key="5">
    <source>
        <dbReference type="ARBA" id="ARBA00022989"/>
    </source>
</evidence>
<dbReference type="NCBIfam" id="TIGR03025">
    <property type="entry name" value="EPS_sugtrans"/>
    <property type="match status" value="1"/>
</dbReference>
<comment type="similarity">
    <text evidence="2">Belongs to the bacterial sugar transferase family.</text>
</comment>
<feature type="transmembrane region" description="Helical" evidence="7">
    <location>
        <begin position="280"/>
        <end position="303"/>
    </location>
</feature>
<evidence type="ECO:0000313" key="10">
    <source>
        <dbReference type="Proteomes" id="UP000198575"/>
    </source>
</evidence>
<dbReference type="PANTHER" id="PTHR30576:SF21">
    <property type="entry name" value="UDP-GLUCOSE:UNDECAPRENYL-PHOSPHATE GLUCOSE-1-PHOSPHATE TRANSFERASE"/>
    <property type="match status" value="1"/>
</dbReference>
<dbReference type="InterPro" id="IPR003362">
    <property type="entry name" value="Bact_transf"/>
</dbReference>
<dbReference type="Pfam" id="PF02397">
    <property type="entry name" value="Bac_transf"/>
    <property type="match status" value="1"/>
</dbReference>
<evidence type="ECO:0000256" key="4">
    <source>
        <dbReference type="ARBA" id="ARBA00022692"/>
    </source>
</evidence>
<evidence type="ECO:0000256" key="1">
    <source>
        <dbReference type="ARBA" id="ARBA00004141"/>
    </source>
</evidence>
<proteinExistence type="inferred from homology"/>
<dbReference type="InterPro" id="IPR017475">
    <property type="entry name" value="EPS_sugar_tfrase"/>
</dbReference>
<evidence type="ECO:0000256" key="6">
    <source>
        <dbReference type="ARBA" id="ARBA00023136"/>
    </source>
</evidence>
<dbReference type="RefSeq" id="WP_092404192.1">
    <property type="nucleotide sequence ID" value="NZ_FOVF01000002.1"/>
</dbReference>
<feature type="domain" description="Bacterial sugar transferase" evidence="8">
    <location>
        <begin position="275"/>
        <end position="460"/>
    </location>
</feature>
<keyword evidence="6 7" id="KW-0472">Membrane</keyword>
<dbReference type="EMBL" id="FOVF01000002">
    <property type="protein sequence ID" value="SFM99758.1"/>
    <property type="molecule type" value="Genomic_DNA"/>
</dbReference>
<feature type="transmembrane region" description="Helical" evidence="7">
    <location>
        <begin position="88"/>
        <end position="108"/>
    </location>
</feature>
<dbReference type="OrthoDB" id="9808602at2"/>
<feature type="transmembrane region" description="Helical" evidence="7">
    <location>
        <begin position="44"/>
        <end position="68"/>
    </location>
</feature>
<reference evidence="9 10" key="1">
    <citation type="submission" date="2016-10" db="EMBL/GenBank/DDBJ databases">
        <authorList>
            <person name="de Groot N.N."/>
        </authorList>
    </citation>
    <scope>NUCLEOTIDE SEQUENCE [LARGE SCALE GENOMIC DNA]</scope>
    <source>
        <strain evidence="9 10">CGMCC 1.7659</strain>
    </source>
</reference>
<dbReference type="NCBIfam" id="TIGR03013">
    <property type="entry name" value="EpsB_2"/>
    <property type="match status" value="1"/>
</dbReference>
<dbReference type="GO" id="GO:0016020">
    <property type="term" value="C:membrane"/>
    <property type="evidence" value="ECO:0007669"/>
    <property type="project" value="UniProtKB-SubCell"/>
</dbReference>
<feature type="transmembrane region" description="Helical" evidence="7">
    <location>
        <begin position="114"/>
        <end position="136"/>
    </location>
</feature>
<keyword evidence="5 7" id="KW-1133">Transmembrane helix</keyword>
<feature type="transmembrane region" description="Helical" evidence="7">
    <location>
        <begin position="12"/>
        <end position="32"/>
    </location>
</feature>
<organism evidence="9 10">
    <name type="scientific">Dokdonella immobilis</name>
    <dbReference type="NCBI Taxonomy" id="578942"/>
    <lineage>
        <taxon>Bacteria</taxon>
        <taxon>Pseudomonadati</taxon>
        <taxon>Pseudomonadota</taxon>
        <taxon>Gammaproteobacteria</taxon>
        <taxon>Lysobacterales</taxon>
        <taxon>Rhodanobacteraceae</taxon>
        <taxon>Dokdonella</taxon>
    </lineage>
</organism>
<sequence>MLRFLREQGARWLLVLAVAEFLVLVGALILAMRIRFWSAPEDLAAFSILIEVRATLFGLVMVTSMAAIGMYQKSLRDNLLGLIARQTIGFVMGGIATAFLFYLVPQLFIGRGVIGYALLISFPIIAFGRALFLRLVDIKALKRRVLVLGVGARAEKIVHRMRRRVDRRGFLVVGFLPMNGEAPVVPDELVVKSDKPLAEIAERMQINEIVIAAEDRRGQLPMHDLLACKQRGITITNLITFFEREQGKVKLSLIDPSWLIFSQGFDATPLRKASKRIFDVTSTAIMLLVLWPLMVLTALAIWIESGPGAPILYRQERVGERGKPFPLIKFRSMRTDAEKDGVARWASKEDDRVTRVGRFIRKVRLDELPQLWNVLRGDMSLIGPRPERPQFVAELEKKIQYYDLRHCVKPGLAGWAQLNYPYGADEKDAAEKLKYDLFYVKNHNFTLDLIILIQTFEVILFRRGAR</sequence>
<keyword evidence="3 9" id="KW-0808">Transferase</keyword>
<dbReference type="AlphaFoldDB" id="A0A1I4VF08"/>
<dbReference type="GO" id="GO:0089702">
    <property type="term" value="F:undecaprenyl-phosphate glucose phosphotransferase activity"/>
    <property type="evidence" value="ECO:0007669"/>
    <property type="project" value="TreeGrafter"/>
</dbReference>
<dbReference type="Proteomes" id="UP000198575">
    <property type="component" value="Unassembled WGS sequence"/>
</dbReference>
<dbReference type="Gene3D" id="3.40.50.720">
    <property type="entry name" value="NAD(P)-binding Rossmann-like Domain"/>
    <property type="match status" value="1"/>
</dbReference>
<keyword evidence="4 7" id="KW-0812">Transmembrane</keyword>
<evidence type="ECO:0000259" key="8">
    <source>
        <dbReference type="Pfam" id="PF02397"/>
    </source>
</evidence>